<name>A0A2H1I513_9MICO</name>
<protein>
    <submittedName>
        <fullName evidence="1">Uncharacterized protein</fullName>
    </submittedName>
</protein>
<keyword evidence="2" id="KW-1185">Reference proteome</keyword>
<evidence type="ECO:0000313" key="1">
    <source>
        <dbReference type="EMBL" id="SMX70162.1"/>
    </source>
</evidence>
<organism evidence="1 2">
    <name type="scientific">Brevibacterium antiquum</name>
    <dbReference type="NCBI Taxonomy" id="234835"/>
    <lineage>
        <taxon>Bacteria</taxon>
        <taxon>Bacillati</taxon>
        <taxon>Actinomycetota</taxon>
        <taxon>Actinomycetes</taxon>
        <taxon>Micrococcales</taxon>
        <taxon>Brevibacteriaceae</taxon>
        <taxon>Brevibacterium</taxon>
    </lineage>
</organism>
<gene>
    <name evidence="1" type="ORF">BANT10_00571</name>
</gene>
<sequence length="54" mass="5881">MTQFPLWVQRAIEHAGLIDPKISTRNGTVTISDNTGRVVLFTGSSLREITPLAA</sequence>
<reference evidence="2" key="1">
    <citation type="submission" date="2017-03" db="EMBL/GenBank/DDBJ databases">
        <authorList>
            <person name="Monnet C."/>
        </authorList>
    </citation>
    <scope>NUCLEOTIDE SEQUENCE [LARGE SCALE GENOMIC DNA]</scope>
    <source>
        <strain evidence="2">P10</strain>
    </source>
</reference>
<evidence type="ECO:0000313" key="2">
    <source>
        <dbReference type="Proteomes" id="UP000234342"/>
    </source>
</evidence>
<dbReference type="Proteomes" id="UP000234342">
    <property type="component" value="Unassembled WGS sequence"/>
</dbReference>
<dbReference type="AlphaFoldDB" id="A0A2H1I513"/>
<proteinExistence type="predicted"/>
<dbReference type="RefSeq" id="WP_164513824.1">
    <property type="nucleotide sequence ID" value="NZ_FXZE01000002.1"/>
</dbReference>
<accession>A0A2H1I513</accession>
<dbReference type="EMBL" id="FXZE01000002">
    <property type="protein sequence ID" value="SMX70162.1"/>
    <property type="molecule type" value="Genomic_DNA"/>
</dbReference>